<proteinExistence type="predicted"/>
<comment type="caution">
    <text evidence="1">The sequence shown here is derived from an EMBL/GenBank/DDBJ whole genome shotgun (WGS) entry which is preliminary data.</text>
</comment>
<accession>A0A9W8JZ51</accession>
<dbReference type="OrthoDB" id="2977329at2759"/>
<reference evidence="1" key="1">
    <citation type="submission" date="2022-07" db="EMBL/GenBank/DDBJ databases">
        <title>Genome Sequence of Agrocybe chaxingu.</title>
        <authorList>
            <person name="Buettner E."/>
        </authorList>
    </citation>
    <scope>NUCLEOTIDE SEQUENCE</scope>
    <source>
        <strain evidence="1">MP-N11</strain>
    </source>
</reference>
<gene>
    <name evidence="1" type="ORF">NLJ89_g7456</name>
</gene>
<evidence type="ECO:0000313" key="1">
    <source>
        <dbReference type="EMBL" id="KAJ3505371.1"/>
    </source>
</evidence>
<sequence>MSLDSCPHPRFPVEIFDLFIDVLAAYDRTDLDTTIAALRNCSLVSRSFAHRARTHLFRVVELGGYADNSIDRAFGLYHLLRWTSSTPGAIGNITPLVKDLFFDYEDARKSPSLEAIVAAILQILNDSGQGITDFTIAHDGNWSDLGAELRSELCRLIRSPGMRYLHLRGLEGVPKTLLLGTGIESLILEQITCSEIPGAINSMSDDPLQGNQSYPRLARLRLDQVNPRATGLLGDTDSMARGTNHSALTALHDLSITLLNQADCDALAQLLMHTEETLGDLRILMGFDSFSPVSLHSLIDLRRMKRLDVVHVSPVDIGLDLRQALLYFELLLGTVMVPDTLKSLNLAFLVDITLDEWVGDQAGTLASFLETLAEPPENNVWRPLNDIFWTRFSKVAQVDISLGFHQDTSQTPAVNLQFIRRAEELIRVALPFFSGKDGSVPALKVEVAPH</sequence>
<keyword evidence="2" id="KW-1185">Reference proteome</keyword>
<dbReference type="Proteomes" id="UP001148786">
    <property type="component" value="Unassembled WGS sequence"/>
</dbReference>
<evidence type="ECO:0000313" key="2">
    <source>
        <dbReference type="Proteomes" id="UP001148786"/>
    </source>
</evidence>
<dbReference type="AlphaFoldDB" id="A0A9W8JZ51"/>
<name>A0A9W8JZ51_9AGAR</name>
<protein>
    <submittedName>
        <fullName evidence="1">Uncharacterized protein</fullName>
    </submittedName>
</protein>
<dbReference type="EMBL" id="JANKHO010000892">
    <property type="protein sequence ID" value="KAJ3505371.1"/>
    <property type="molecule type" value="Genomic_DNA"/>
</dbReference>
<organism evidence="1 2">
    <name type="scientific">Agrocybe chaxingu</name>
    <dbReference type="NCBI Taxonomy" id="84603"/>
    <lineage>
        <taxon>Eukaryota</taxon>
        <taxon>Fungi</taxon>
        <taxon>Dikarya</taxon>
        <taxon>Basidiomycota</taxon>
        <taxon>Agaricomycotina</taxon>
        <taxon>Agaricomycetes</taxon>
        <taxon>Agaricomycetidae</taxon>
        <taxon>Agaricales</taxon>
        <taxon>Agaricineae</taxon>
        <taxon>Strophariaceae</taxon>
        <taxon>Agrocybe</taxon>
    </lineage>
</organism>